<comment type="caution">
    <text evidence="2">The sequence shown here is derived from an EMBL/GenBank/DDBJ whole genome shotgun (WGS) entry which is preliminary data.</text>
</comment>
<dbReference type="SUPFAM" id="SSF53448">
    <property type="entry name" value="Nucleotide-diphospho-sugar transferases"/>
    <property type="match status" value="1"/>
</dbReference>
<keyword evidence="1 2" id="KW-0808">Transferase</keyword>
<name>A0A7W9VXG0_9HYPH</name>
<protein>
    <submittedName>
        <fullName evidence="2">Mannosyltransferase OCH1-like enzyme</fullName>
    </submittedName>
</protein>
<keyword evidence="3" id="KW-1185">Reference proteome</keyword>
<evidence type="ECO:0000313" key="2">
    <source>
        <dbReference type="EMBL" id="MBB6014340.1"/>
    </source>
</evidence>
<dbReference type="InterPro" id="IPR051706">
    <property type="entry name" value="Glycosyltransferase_domain"/>
</dbReference>
<evidence type="ECO:0000313" key="3">
    <source>
        <dbReference type="Proteomes" id="UP000533306"/>
    </source>
</evidence>
<dbReference type="EMBL" id="JACHEU010000005">
    <property type="protein sequence ID" value="MBB6014340.1"/>
    <property type="molecule type" value="Genomic_DNA"/>
</dbReference>
<reference evidence="2 3" key="1">
    <citation type="submission" date="2020-08" db="EMBL/GenBank/DDBJ databases">
        <title>Genomic Encyclopedia of Type Strains, Phase IV (KMG-IV): sequencing the most valuable type-strain genomes for metagenomic binning, comparative biology and taxonomic classification.</title>
        <authorList>
            <person name="Goeker M."/>
        </authorList>
    </citation>
    <scope>NUCLEOTIDE SEQUENCE [LARGE SCALE GENOMIC DNA]</scope>
    <source>
        <strain evidence="2 3">DSM 11099</strain>
    </source>
</reference>
<dbReference type="Pfam" id="PF04488">
    <property type="entry name" value="Gly_transf_sug"/>
    <property type="match status" value="1"/>
</dbReference>
<organism evidence="2 3">
    <name type="scientific">Aquamicrobium lusatiense</name>
    <dbReference type="NCBI Taxonomy" id="89772"/>
    <lineage>
        <taxon>Bacteria</taxon>
        <taxon>Pseudomonadati</taxon>
        <taxon>Pseudomonadota</taxon>
        <taxon>Alphaproteobacteria</taxon>
        <taxon>Hyphomicrobiales</taxon>
        <taxon>Phyllobacteriaceae</taxon>
        <taxon>Aquamicrobium</taxon>
    </lineage>
</organism>
<dbReference type="PANTHER" id="PTHR32385:SF15">
    <property type="entry name" value="INOSITOL PHOSPHOCERAMIDE MANNOSYLTRANSFERASE 1"/>
    <property type="match status" value="1"/>
</dbReference>
<dbReference type="PANTHER" id="PTHR32385">
    <property type="entry name" value="MANNOSYL PHOSPHORYLINOSITOL CERAMIDE SYNTHASE"/>
    <property type="match status" value="1"/>
</dbReference>
<dbReference type="GO" id="GO:0000030">
    <property type="term" value="F:mannosyltransferase activity"/>
    <property type="evidence" value="ECO:0007669"/>
    <property type="project" value="TreeGrafter"/>
</dbReference>
<dbReference type="GO" id="GO:0051999">
    <property type="term" value="P:mannosyl-inositol phosphorylceramide biosynthetic process"/>
    <property type="evidence" value="ECO:0007669"/>
    <property type="project" value="TreeGrafter"/>
</dbReference>
<dbReference type="InterPro" id="IPR007577">
    <property type="entry name" value="GlycoTrfase_DXD_sugar-bd_CS"/>
</dbReference>
<dbReference type="AlphaFoldDB" id="A0A7W9VXG0"/>
<dbReference type="Gene3D" id="3.90.550.20">
    <property type="match status" value="1"/>
</dbReference>
<accession>A0A7W9VXG0</accession>
<proteinExistence type="predicted"/>
<sequence length="240" mass="27930">MKSEFISNQHLQPGILHYSKRVPIQQIPKILHFVWVGDEAKCPHHCIDSWRVHHPDWVIKVWGNDDYNNRQWRLKSHMQDMWNYELNGVADMMRYEILLENGGIALDADSICLKPLPEWILECEAVAATENGLFRTPLIACGFQGTRPKNQFYETLVRELESNPNALFKTILGFRHKRYPAWKSVGPRYLTRIYQREAYSNLTILPGHFFYPEVGKDGYAYTGGGPVYAYQLWGSTFSGY</sequence>
<dbReference type="InterPro" id="IPR029044">
    <property type="entry name" value="Nucleotide-diphossugar_trans"/>
</dbReference>
<dbReference type="RefSeq" id="WP_183832519.1">
    <property type="nucleotide sequence ID" value="NZ_JACHEU010000005.1"/>
</dbReference>
<evidence type="ECO:0000256" key="1">
    <source>
        <dbReference type="ARBA" id="ARBA00022679"/>
    </source>
</evidence>
<keyword evidence="2" id="KW-0328">Glycosyltransferase</keyword>
<dbReference type="GO" id="GO:0016020">
    <property type="term" value="C:membrane"/>
    <property type="evidence" value="ECO:0007669"/>
    <property type="project" value="GOC"/>
</dbReference>
<dbReference type="Proteomes" id="UP000533306">
    <property type="component" value="Unassembled WGS sequence"/>
</dbReference>
<gene>
    <name evidence="2" type="ORF">HNR59_003734</name>
</gene>